<dbReference type="InterPro" id="IPR001123">
    <property type="entry name" value="LeuE-type"/>
</dbReference>
<dbReference type="InParanoid" id="A0A0D2GJK6"/>
<feature type="transmembrane region" description="Helical" evidence="6">
    <location>
        <begin position="41"/>
        <end position="65"/>
    </location>
</feature>
<dbReference type="RefSeq" id="WP_044347364.1">
    <property type="nucleotide sequence ID" value="NZ_AZAC01000007.1"/>
</dbReference>
<dbReference type="EMBL" id="AZAC01000007">
    <property type="protein sequence ID" value="KIX14957.1"/>
    <property type="molecule type" value="Genomic_DNA"/>
</dbReference>
<sequence length="205" mass="21568">MTLESGLALALATFVFALIPGPGVTALVAQALSQGFKPAAVWITGLVSGDMVYLLMAMFGMGWVAEQLGDGFIILKWLGAGYLIFLGVRCWISSIHSTQEGAVHHNASSKGKSYLSGLCVTLGNPKVIAFYCGFLPGFIDMKSFTLWDAAMVVGIILPILLTVLFTYAWLGSLGGSALKSTKLWKITNRTAGSVMIGAGLAVAAE</sequence>
<dbReference type="PATRIC" id="fig|1429043.3.peg.1300"/>
<reference evidence="7 8" key="1">
    <citation type="submission" date="2013-11" db="EMBL/GenBank/DDBJ databases">
        <title>Metagenomic analysis of a methanogenic consortium involved in long chain n-alkane degradation.</title>
        <authorList>
            <person name="Davidova I.A."/>
            <person name="Callaghan A.V."/>
            <person name="Wawrik B."/>
            <person name="Pruitt S."/>
            <person name="Marks C."/>
            <person name="Duncan K.E."/>
            <person name="Suflita J.M."/>
        </authorList>
    </citation>
    <scope>NUCLEOTIDE SEQUENCE [LARGE SCALE GENOMIC DNA]</scope>
    <source>
        <strain evidence="7 8">SPR</strain>
    </source>
</reference>
<dbReference type="AlphaFoldDB" id="A0A0D2GJK6"/>
<dbReference type="PANTHER" id="PTHR30086:SF20">
    <property type="entry name" value="ARGININE EXPORTER PROTEIN ARGO-RELATED"/>
    <property type="match status" value="1"/>
</dbReference>
<comment type="caution">
    <text evidence="7">The sequence shown here is derived from an EMBL/GenBank/DDBJ whole genome shotgun (WGS) entry which is preliminary data.</text>
</comment>
<proteinExistence type="predicted"/>
<evidence type="ECO:0000256" key="4">
    <source>
        <dbReference type="ARBA" id="ARBA00022989"/>
    </source>
</evidence>
<keyword evidence="3 6" id="KW-0812">Transmembrane</keyword>
<keyword evidence="5 6" id="KW-0472">Membrane</keyword>
<organism evidence="7 8">
    <name type="scientific">Dethiosulfatarculus sandiegensis</name>
    <dbReference type="NCBI Taxonomy" id="1429043"/>
    <lineage>
        <taxon>Bacteria</taxon>
        <taxon>Pseudomonadati</taxon>
        <taxon>Thermodesulfobacteriota</taxon>
        <taxon>Desulfarculia</taxon>
        <taxon>Desulfarculales</taxon>
        <taxon>Desulfarculaceae</taxon>
        <taxon>Dethiosulfatarculus</taxon>
    </lineage>
</organism>
<protein>
    <submittedName>
        <fullName evidence="7">Lysine transporter LysE</fullName>
    </submittedName>
</protein>
<evidence type="ECO:0000256" key="1">
    <source>
        <dbReference type="ARBA" id="ARBA00004651"/>
    </source>
</evidence>
<accession>A0A0D2GJK6</accession>
<keyword evidence="4 6" id="KW-1133">Transmembrane helix</keyword>
<feature type="transmembrane region" description="Helical" evidence="6">
    <location>
        <begin position="146"/>
        <end position="170"/>
    </location>
</feature>
<dbReference type="Pfam" id="PF01810">
    <property type="entry name" value="LysE"/>
    <property type="match status" value="1"/>
</dbReference>
<feature type="transmembrane region" description="Helical" evidence="6">
    <location>
        <begin position="77"/>
        <end position="94"/>
    </location>
</feature>
<gene>
    <name evidence="7" type="ORF">X474_06140</name>
</gene>
<dbReference type="PIRSF" id="PIRSF006324">
    <property type="entry name" value="LeuE"/>
    <property type="match status" value="1"/>
</dbReference>
<keyword evidence="2" id="KW-1003">Cell membrane</keyword>
<keyword evidence="8" id="KW-1185">Reference proteome</keyword>
<dbReference type="Proteomes" id="UP000032233">
    <property type="component" value="Unassembled WGS sequence"/>
</dbReference>
<dbReference type="PANTHER" id="PTHR30086">
    <property type="entry name" value="ARGININE EXPORTER PROTEIN ARGO"/>
    <property type="match status" value="1"/>
</dbReference>
<evidence type="ECO:0000256" key="5">
    <source>
        <dbReference type="ARBA" id="ARBA00023136"/>
    </source>
</evidence>
<comment type="subcellular location">
    <subcellularLocation>
        <location evidence="1">Cell membrane</location>
        <topology evidence="1">Multi-pass membrane protein</topology>
    </subcellularLocation>
</comment>
<dbReference type="GO" id="GO:0005886">
    <property type="term" value="C:plasma membrane"/>
    <property type="evidence" value="ECO:0007669"/>
    <property type="project" value="UniProtKB-SubCell"/>
</dbReference>
<evidence type="ECO:0000313" key="8">
    <source>
        <dbReference type="Proteomes" id="UP000032233"/>
    </source>
</evidence>
<feature type="transmembrane region" description="Helical" evidence="6">
    <location>
        <begin position="114"/>
        <end position="134"/>
    </location>
</feature>
<evidence type="ECO:0000256" key="3">
    <source>
        <dbReference type="ARBA" id="ARBA00022692"/>
    </source>
</evidence>
<dbReference type="OrthoDB" id="9804822at2"/>
<name>A0A0D2GJK6_9BACT</name>
<evidence type="ECO:0000256" key="2">
    <source>
        <dbReference type="ARBA" id="ARBA00022475"/>
    </source>
</evidence>
<dbReference type="GO" id="GO:0015171">
    <property type="term" value="F:amino acid transmembrane transporter activity"/>
    <property type="evidence" value="ECO:0007669"/>
    <property type="project" value="TreeGrafter"/>
</dbReference>
<evidence type="ECO:0000313" key="7">
    <source>
        <dbReference type="EMBL" id="KIX14957.1"/>
    </source>
</evidence>
<evidence type="ECO:0000256" key="6">
    <source>
        <dbReference type="SAM" id="Phobius"/>
    </source>
</evidence>